<evidence type="ECO:0000256" key="2">
    <source>
        <dbReference type="ARBA" id="ARBA00010298"/>
    </source>
</evidence>
<gene>
    <name evidence="6" type="ORF">RRG08_062570</name>
</gene>
<reference evidence="6" key="1">
    <citation type="journal article" date="2023" name="G3 (Bethesda)">
        <title>A reference genome for the long-term kleptoplast-retaining sea slug Elysia crispata morphotype clarki.</title>
        <authorList>
            <person name="Eastman K.E."/>
            <person name="Pendleton A.L."/>
            <person name="Shaikh M.A."/>
            <person name="Suttiyut T."/>
            <person name="Ogas R."/>
            <person name="Tomko P."/>
            <person name="Gavelis G."/>
            <person name="Widhalm J.R."/>
            <person name="Wisecaver J.H."/>
        </authorList>
    </citation>
    <scope>NUCLEOTIDE SEQUENCE</scope>
    <source>
        <strain evidence="6">ECLA1</strain>
    </source>
</reference>
<dbReference type="PANTHER" id="PTHR23276">
    <property type="entry name" value="PROTEIN PRRC1"/>
    <property type="match status" value="1"/>
</dbReference>
<evidence type="ECO:0000259" key="5">
    <source>
        <dbReference type="Pfam" id="PF01931"/>
    </source>
</evidence>
<feature type="domain" description="Non-canonical purine NTP phosphatase/PRRC1" evidence="5">
    <location>
        <begin position="172"/>
        <end position="279"/>
    </location>
</feature>
<comment type="similarity">
    <text evidence="2">Belongs to the PRRC1 family.</text>
</comment>
<keyword evidence="7" id="KW-1185">Reference proteome</keyword>
<protein>
    <recommendedName>
        <fullName evidence="5">Non-canonical purine NTP phosphatase/PRRC1 domain-containing protein</fullName>
    </recommendedName>
</protein>
<name>A0AAE1E1B5_9GAST</name>
<dbReference type="InterPro" id="IPR029001">
    <property type="entry name" value="ITPase-like_fam"/>
</dbReference>
<dbReference type="InterPro" id="IPR026533">
    <property type="entry name" value="NTPase/PRRC1"/>
</dbReference>
<comment type="subcellular location">
    <subcellularLocation>
        <location evidence="1">Golgi apparatus</location>
    </subcellularLocation>
</comment>
<dbReference type="FunFam" id="3.90.950.10:FF:000017">
    <property type="entry name" value="Protein PRRC1-B"/>
    <property type="match status" value="1"/>
</dbReference>
<accession>A0AAE1E1B5</accession>
<dbReference type="GO" id="GO:0034237">
    <property type="term" value="F:protein kinase A regulatory subunit binding"/>
    <property type="evidence" value="ECO:0007669"/>
    <property type="project" value="TreeGrafter"/>
</dbReference>
<evidence type="ECO:0000313" key="6">
    <source>
        <dbReference type="EMBL" id="KAK3790337.1"/>
    </source>
</evidence>
<dbReference type="EMBL" id="JAWDGP010001549">
    <property type="protein sequence ID" value="KAK3790337.1"/>
    <property type="molecule type" value="Genomic_DNA"/>
</dbReference>
<feature type="region of interest" description="Disordered" evidence="4">
    <location>
        <begin position="1"/>
        <end position="114"/>
    </location>
</feature>
<evidence type="ECO:0000313" key="7">
    <source>
        <dbReference type="Proteomes" id="UP001283361"/>
    </source>
</evidence>
<sequence>MMEETEDQPEIVSHEEAVQAEKEAHERMSLSRETTPTKDQPPTVLAAPSPLPAFLSNTSSTPKTSVLPKQTSVRSLQSNVTVTATPVPPAAPQIAREDRSKAPVSDQGEQPVSSVSSSQSIFGWLAGNSLVNKVVEKTKSSMESVITTLDPGMREIIHSGGEINLAVTSAKDNKVLPVREAFQKVFGRATVTGYASQATTAAQPVGFTAGLKGAEERISNLKKTWDIPSDLTVVSVEGFIVEILPDRWFEMSCLLLKDPSHGIEVQTFSQPTHIPTEYVMTAQDKTPSDYPLRWSGLAVTIGEVIETAKPHIGHADWQMVLSGVSRQESLRLAAQSLASIYKQKLPTSFVS</sequence>
<organism evidence="6 7">
    <name type="scientific">Elysia crispata</name>
    <name type="common">lettuce slug</name>
    <dbReference type="NCBI Taxonomy" id="231223"/>
    <lineage>
        <taxon>Eukaryota</taxon>
        <taxon>Metazoa</taxon>
        <taxon>Spiralia</taxon>
        <taxon>Lophotrochozoa</taxon>
        <taxon>Mollusca</taxon>
        <taxon>Gastropoda</taxon>
        <taxon>Heterobranchia</taxon>
        <taxon>Euthyneura</taxon>
        <taxon>Panpulmonata</taxon>
        <taxon>Sacoglossa</taxon>
        <taxon>Placobranchoidea</taxon>
        <taxon>Plakobranchidae</taxon>
        <taxon>Elysia</taxon>
    </lineage>
</organism>
<proteinExistence type="inferred from homology"/>
<dbReference type="InterPro" id="IPR026534">
    <property type="entry name" value="PRRC1"/>
</dbReference>
<keyword evidence="3" id="KW-0333">Golgi apparatus</keyword>
<feature type="compositionally biased region" description="Basic and acidic residues" evidence="4">
    <location>
        <begin position="12"/>
        <end position="30"/>
    </location>
</feature>
<dbReference type="Pfam" id="PF01931">
    <property type="entry name" value="NTPase_I-T"/>
    <property type="match status" value="1"/>
</dbReference>
<dbReference type="AlphaFoldDB" id="A0AAE1E1B5"/>
<evidence type="ECO:0000256" key="3">
    <source>
        <dbReference type="ARBA" id="ARBA00023034"/>
    </source>
</evidence>
<dbReference type="GO" id="GO:0005794">
    <property type="term" value="C:Golgi apparatus"/>
    <property type="evidence" value="ECO:0007669"/>
    <property type="project" value="UniProtKB-SubCell"/>
</dbReference>
<dbReference type="SUPFAM" id="SSF52972">
    <property type="entry name" value="ITPase-like"/>
    <property type="match status" value="1"/>
</dbReference>
<dbReference type="Proteomes" id="UP001283361">
    <property type="component" value="Unassembled WGS sequence"/>
</dbReference>
<dbReference type="PANTHER" id="PTHR23276:SF2">
    <property type="entry name" value="PROTEIN PRRC1"/>
    <property type="match status" value="1"/>
</dbReference>
<evidence type="ECO:0000256" key="4">
    <source>
        <dbReference type="SAM" id="MobiDB-lite"/>
    </source>
</evidence>
<feature type="compositionally biased region" description="Polar residues" evidence="4">
    <location>
        <begin position="31"/>
        <end position="40"/>
    </location>
</feature>
<feature type="compositionally biased region" description="Polar residues" evidence="4">
    <location>
        <begin position="55"/>
        <end position="79"/>
    </location>
</feature>
<dbReference type="Gene3D" id="3.90.950.10">
    <property type="match status" value="1"/>
</dbReference>
<evidence type="ECO:0000256" key="1">
    <source>
        <dbReference type="ARBA" id="ARBA00004555"/>
    </source>
</evidence>
<comment type="caution">
    <text evidence="6">The sequence shown here is derived from an EMBL/GenBank/DDBJ whole genome shotgun (WGS) entry which is preliminary data.</text>
</comment>